<keyword evidence="1" id="KW-1133">Transmembrane helix</keyword>
<accession>A0A4Y6UI03</accession>
<dbReference type="AlphaFoldDB" id="A0A4Y6UI03"/>
<sequence>MKISNDVFRLYRNIHSLIGIIASLFLFIAFYAGGFTILEKPLSEWAARFQAHPSPVKYSQLDELFKKAQSDYLVKSVNFSLVLHPALTQPSSLMWTAVANRDFGPRLTTYAGLASDGQLVLQQETASQAIYFINMLHQRMGLPLNHDWGRLIMGCVVLLYSAVLISGLIIVLPSFVRNVFGFQFSDKPRRQWMDFHTLLGIGSFPFHVLIAITALGFAFGQQIGALEKILFTPPVHLKKEERSTLRPSVAVQAPKTEIFLPPTVIVESVKKKFPDFSPDALVYLRHGTRFVVRVVEYDGHQINRRVEGGYAEVDPYSGQMISSDFVTGHQTWAFMLVTLMYTLHFGSFGGIFSHVGYAILAFGGAFLFYSGNQMWLAARRRQERTSGPIRGQLNSAVFSALVSGVTFGSVAGISAVLLLIPMMSEGGHYRTFEGVFYLILISKIVISFYLGEQKSVKYFSLFSAIMTLSIPFVDCFFRPEGGWSAGVIEINCIMLFYGIFLMFLSYLSWCK</sequence>
<dbReference type="EMBL" id="CP038141">
    <property type="protein sequence ID" value="QDH16674.1"/>
    <property type="molecule type" value="Genomic_DNA"/>
</dbReference>
<dbReference type="PANTHER" id="PTHR34219">
    <property type="entry name" value="IRON-REGULATED INNER MEMBRANE PROTEIN-RELATED"/>
    <property type="match status" value="1"/>
</dbReference>
<keyword evidence="3" id="KW-1185">Reference proteome</keyword>
<evidence type="ECO:0000256" key="1">
    <source>
        <dbReference type="SAM" id="Phobius"/>
    </source>
</evidence>
<feature type="transmembrane region" description="Helical" evidence="1">
    <location>
        <begin position="483"/>
        <end position="507"/>
    </location>
</feature>
<gene>
    <name evidence="2" type="ORF">E3D00_03100</name>
</gene>
<organism evidence="2 3">
    <name type="scientific">Swingsia samuiensis</name>
    <dbReference type="NCBI Taxonomy" id="1293412"/>
    <lineage>
        <taxon>Bacteria</taxon>
        <taxon>Pseudomonadati</taxon>
        <taxon>Pseudomonadota</taxon>
        <taxon>Alphaproteobacteria</taxon>
        <taxon>Acetobacterales</taxon>
        <taxon>Acetobacteraceae</taxon>
        <taxon>Swingsia</taxon>
    </lineage>
</organism>
<protein>
    <submittedName>
        <fullName evidence="2">PepSY domain-containing protein</fullName>
    </submittedName>
</protein>
<dbReference type="RefSeq" id="WP_141459858.1">
    <property type="nucleotide sequence ID" value="NZ_CP038141.1"/>
</dbReference>
<evidence type="ECO:0000313" key="3">
    <source>
        <dbReference type="Proteomes" id="UP000316313"/>
    </source>
</evidence>
<reference evidence="2 3" key="1">
    <citation type="submission" date="2019-03" db="EMBL/GenBank/DDBJ databases">
        <title>The complete genome sequence of Swingsia samuiensis NBRC107927(T).</title>
        <authorList>
            <person name="Chua K.-O."/>
            <person name="Chan K.-G."/>
            <person name="See-Too W.-S."/>
        </authorList>
    </citation>
    <scope>NUCLEOTIDE SEQUENCE [LARGE SCALE GENOMIC DNA]</scope>
    <source>
        <strain evidence="2 3">AH83</strain>
    </source>
</reference>
<keyword evidence="1" id="KW-0812">Transmembrane</keyword>
<dbReference type="OrthoDB" id="6307929at2"/>
<feature type="transmembrane region" description="Helical" evidence="1">
    <location>
        <begin position="434"/>
        <end position="451"/>
    </location>
</feature>
<feature type="transmembrane region" description="Helical" evidence="1">
    <location>
        <begin position="148"/>
        <end position="175"/>
    </location>
</feature>
<dbReference type="Proteomes" id="UP000316313">
    <property type="component" value="Chromosome"/>
</dbReference>
<feature type="transmembrane region" description="Helical" evidence="1">
    <location>
        <begin position="357"/>
        <end position="376"/>
    </location>
</feature>
<evidence type="ECO:0000313" key="2">
    <source>
        <dbReference type="EMBL" id="QDH16674.1"/>
    </source>
</evidence>
<dbReference type="Pfam" id="PF03929">
    <property type="entry name" value="PepSY_TM"/>
    <property type="match status" value="1"/>
</dbReference>
<feature type="transmembrane region" description="Helical" evidence="1">
    <location>
        <begin position="195"/>
        <end position="219"/>
    </location>
</feature>
<name>A0A4Y6UI03_9PROT</name>
<feature type="transmembrane region" description="Helical" evidence="1">
    <location>
        <begin position="14"/>
        <end position="38"/>
    </location>
</feature>
<dbReference type="PANTHER" id="PTHR34219:SF9">
    <property type="entry name" value="IRON-REGULATED INNER MEMBRANE PROTEIN"/>
    <property type="match status" value="1"/>
</dbReference>
<dbReference type="InterPro" id="IPR005625">
    <property type="entry name" value="PepSY-ass_TM"/>
</dbReference>
<dbReference type="KEGG" id="ssam:E3D00_03100"/>
<keyword evidence="1" id="KW-0472">Membrane</keyword>
<feature type="transmembrane region" description="Helical" evidence="1">
    <location>
        <begin position="458"/>
        <end position="477"/>
    </location>
</feature>
<proteinExistence type="predicted"/>
<feature type="transmembrane region" description="Helical" evidence="1">
    <location>
        <begin position="397"/>
        <end position="422"/>
    </location>
</feature>